<proteinExistence type="predicted"/>
<organism evidence="1 2">
    <name type="scientific">Littorina saxatilis</name>
    <dbReference type="NCBI Taxonomy" id="31220"/>
    <lineage>
        <taxon>Eukaryota</taxon>
        <taxon>Metazoa</taxon>
        <taxon>Spiralia</taxon>
        <taxon>Lophotrochozoa</taxon>
        <taxon>Mollusca</taxon>
        <taxon>Gastropoda</taxon>
        <taxon>Caenogastropoda</taxon>
        <taxon>Littorinimorpha</taxon>
        <taxon>Littorinoidea</taxon>
        <taxon>Littorinidae</taxon>
        <taxon>Littorina</taxon>
    </lineage>
</organism>
<gene>
    <name evidence="1" type="ORF">V1264_011561</name>
</gene>
<dbReference type="AlphaFoldDB" id="A0AAN9BUZ5"/>
<evidence type="ECO:0000313" key="2">
    <source>
        <dbReference type="Proteomes" id="UP001374579"/>
    </source>
</evidence>
<protein>
    <submittedName>
        <fullName evidence="1">Uncharacterized protein</fullName>
    </submittedName>
</protein>
<evidence type="ECO:0000313" key="1">
    <source>
        <dbReference type="EMBL" id="KAK7112047.1"/>
    </source>
</evidence>
<dbReference type="Proteomes" id="UP001374579">
    <property type="component" value="Unassembled WGS sequence"/>
</dbReference>
<dbReference type="EMBL" id="JBAMIC010000002">
    <property type="protein sequence ID" value="KAK7112047.1"/>
    <property type="molecule type" value="Genomic_DNA"/>
</dbReference>
<name>A0AAN9BUZ5_9CAEN</name>
<comment type="caution">
    <text evidence="1">The sequence shown here is derived from an EMBL/GenBank/DDBJ whole genome shotgun (WGS) entry which is preliminary data.</text>
</comment>
<keyword evidence="2" id="KW-1185">Reference proteome</keyword>
<accession>A0AAN9BUZ5</accession>
<sequence>MDGQEQRDKFYELYDKLIAGLAEKNRDAYSIHQERYEKILSALSLEKGERCEFGHHFKSLCIKNFKLQKIGGQHVVYRHGWPSGKASAP</sequence>
<reference evidence="1 2" key="1">
    <citation type="submission" date="2024-02" db="EMBL/GenBank/DDBJ databases">
        <title>Chromosome-scale genome assembly of the rough periwinkle Littorina saxatilis.</title>
        <authorList>
            <person name="De Jode A."/>
            <person name="Faria R."/>
            <person name="Formenti G."/>
            <person name="Sims Y."/>
            <person name="Smith T.P."/>
            <person name="Tracey A."/>
            <person name="Wood J.M.D."/>
            <person name="Zagrodzka Z.B."/>
            <person name="Johannesson K."/>
            <person name="Butlin R.K."/>
            <person name="Leder E.H."/>
        </authorList>
    </citation>
    <scope>NUCLEOTIDE SEQUENCE [LARGE SCALE GENOMIC DNA]</scope>
    <source>
        <strain evidence="1">Snail1</strain>
        <tissue evidence="1">Muscle</tissue>
    </source>
</reference>